<feature type="region of interest" description="Disordered" evidence="1">
    <location>
        <begin position="283"/>
        <end position="304"/>
    </location>
</feature>
<evidence type="ECO:0000256" key="1">
    <source>
        <dbReference type="SAM" id="MobiDB-lite"/>
    </source>
</evidence>
<dbReference type="AlphaFoldDB" id="A0A4S4M5D2"/>
<feature type="compositionally biased region" description="Low complexity" evidence="1">
    <location>
        <begin position="98"/>
        <end position="113"/>
    </location>
</feature>
<evidence type="ECO:0000313" key="4">
    <source>
        <dbReference type="Proteomes" id="UP000308730"/>
    </source>
</evidence>
<evidence type="ECO:0000259" key="2">
    <source>
        <dbReference type="Pfam" id="PF20149"/>
    </source>
</evidence>
<gene>
    <name evidence="3" type="ORF">EUX98_g9025</name>
</gene>
<organism evidence="3 4">
    <name type="scientific">Antrodiella citrinella</name>
    <dbReference type="NCBI Taxonomy" id="2447956"/>
    <lineage>
        <taxon>Eukaryota</taxon>
        <taxon>Fungi</taxon>
        <taxon>Dikarya</taxon>
        <taxon>Basidiomycota</taxon>
        <taxon>Agaricomycotina</taxon>
        <taxon>Agaricomycetes</taxon>
        <taxon>Polyporales</taxon>
        <taxon>Steccherinaceae</taxon>
        <taxon>Antrodiella</taxon>
    </lineage>
</organism>
<name>A0A4S4M5D2_9APHY</name>
<evidence type="ECO:0000313" key="3">
    <source>
        <dbReference type="EMBL" id="THH18010.1"/>
    </source>
</evidence>
<reference evidence="3 4" key="1">
    <citation type="submission" date="2019-02" db="EMBL/GenBank/DDBJ databases">
        <title>Genome sequencing of the rare red list fungi Antrodiella citrinella (Flaviporus citrinellus).</title>
        <authorList>
            <person name="Buettner E."/>
            <person name="Kellner H."/>
        </authorList>
    </citation>
    <scope>NUCLEOTIDE SEQUENCE [LARGE SCALE GENOMIC DNA]</scope>
    <source>
        <strain evidence="3 4">DSM 108506</strain>
    </source>
</reference>
<feature type="region of interest" description="Disordered" evidence="1">
    <location>
        <begin position="1"/>
        <end position="242"/>
    </location>
</feature>
<comment type="caution">
    <text evidence="3">The sequence shown here is derived from an EMBL/GenBank/DDBJ whole genome shotgun (WGS) entry which is preliminary data.</text>
</comment>
<dbReference type="Pfam" id="PF20149">
    <property type="entry name" value="DUF6532"/>
    <property type="match status" value="1"/>
</dbReference>
<protein>
    <recommendedName>
        <fullName evidence="2">DUF6532 domain-containing protein</fullName>
    </recommendedName>
</protein>
<dbReference type="InterPro" id="IPR045341">
    <property type="entry name" value="DUF6532"/>
</dbReference>
<sequence>MPKVVTTKVKGDAPNVARGKSKLTPAKARAAPQPVSTEDHARPPRKAKTNANAKWEELVPGRKRAHSNTQPQPTKRTKSANVQGVGAVGNSAKRSKAARPAPAVKPPGVARRALVPRHDDEYSSDGDVVPNYTAGARYNAAVELMDLDPSSDPEDDGNEGGNEDDEDAEGSQLEEEDEDFVEEDQDDEDEDDVRPGEVPAWTADLRDDTPLPDSFADVPRSSDRKTSKPVARGVSRLSTDASDEEPIVYVKNLAEGLFDDNLDLVKTKKAKLRKTTAAQLRKKAKEEPTFSASEAEVSGDEAELVDDDGALLDSNDDRYLLGVGDDGSDDTGNSDNNDAPFVWPVWTNLSLTPSGIANLVPQNPHIRRAVNRAITLIEHDFAFITGYPEMNGKSQYMHANIVEGARTSQIPRILINRFETDEGFRRALIIHPANRLSHARKDIKDIVASQIVPQLKLAPRGTLLPPSLVSKITQDLFVNRAYVYPSMSDTDPRPCLSRPFQSPLLLEVIRLAYFKDPSSVGNVYVKELKSSLPDKPLELEIPRSMLLMAVVAVHAVIGWWFTGRPVPVPFHVDTGVAYYRAAGLFLDDVLRGAGPLRGHRMLVTILDLVRSVAPADVGDATEDAGVVDYDNMPE</sequence>
<dbReference type="Proteomes" id="UP000308730">
    <property type="component" value="Unassembled WGS sequence"/>
</dbReference>
<proteinExistence type="predicted"/>
<feature type="compositionally biased region" description="Polar residues" evidence="1">
    <location>
        <begin position="67"/>
        <end position="82"/>
    </location>
</feature>
<accession>A0A4S4M5D2</accession>
<keyword evidence="4" id="KW-1185">Reference proteome</keyword>
<feature type="compositionally biased region" description="Acidic residues" evidence="1">
    <location>
        <begin position="145"/>
        <end position="192"/>
    </location>
</feature>
<feature type="domain" description="DUF6532" evidence="2">
    <location>
        <begin position="372"/>
        <end position="581"/>
    </location>
</feature>
<dbReference type="OrthoDB" id="2803562at2759"/>
<dbReference type="EMBL" id="SGPM01000615">
    <property type="protein sequence ID" value="THH18010.1"/>
    <property type="molecule type" value="Genomic_DNA"/>
</dbReference>